<protein>
    <submittedName>
        <fullName evidence="2">Uncharacterized protein</fullName>
    </submittedName>
</protein>
<dbReference type="EMBL" id="JRES01000175">
    <property type="protein sequence ID" value="KNC33600.1"/>
    <property type="molecule type" value="Genomic_DNA"/>
</dbReference>
<feature type="compositionally biased region" description="Polar residues" evidence="1">
    <location>
        <begin position="75"/>
        <end position="92"/>
    </location>
</feature>
<feature type="compositionally biased region" description="Polar residues" evidence="1">
    <location>
        <begin position="57"/>
        <end position="67"/>
    </location>
</feature>
<feature type="compositionally biased region" description="Basic and acidic residues" evidence="1">
    <location>
        <begin position="135"/>
        <end position="144"/>
    </location>
</feature>
<sequence>MDNKKVTVQGVNYPVPADEVEQMVDESKRKIGLSHKIRSTEKLTTEKKPKKKMSFPPLNTKSKSSHTLLKRKRTVSQNQIFQAVKNSLNTKSKSSHDSLKGTLSQSKSDNPKPDIPKTNTSEETTSTVRSSQKKSQNEMKEKLDGGNVTLINTFLLKYRRSKELQTA</sequence>
<name>A0A0L0CMR9_LUCCU</name>
<evidence type="ECO:0000256" key="1">
    <source>
        <dbReference type="SAM" id="MobiDB-lite"/>
    </source>
</evidence>
<dbReference type="Proteomes" id="UP000037069">
    <property type="component" value="Unassembled WGS sequence"/>
</dbReference>
<proteinExistence type="predicted"/>
<reference evidence="2 3" key="1">
    <citation type="journal article" date="2015" name="Nat. Commun.">
        <title>Lucilia cuprina genome unlocks parasitic fly biology to underpin future interventions.</title>
        <authorList>
            <person name="Anstead C.A."/>
            <person name="Korhonen P.K."/>
            <person name="Young N.D."/>
            <person name="Hall R.S."/>
            <person name="Jex A.R."/>
            <person name="Murali S.C."/>
            <person name="Hughes D.S."/>
            <person name="Lee S.F."/>
            <person name="Perry T."/>
            <person name="Stroehlein A.J."/>
            <person name="Ansell B.R."/>
            <person name="Breugelmans B."/>
            <person name="Hofmann A."/>
            <person name="Qu J."/>
            <person name="Dugan S."/>
            <person name="Lee S.L."/>
            <person name="Chao H."/>
            <person name="Dinh H."/>
            <person name="Han Y."/>
            <person name="Doddapaneni H.V."/>
            <person name="Worley K.C."/>
            <person name="Muzny D.M."/>
            <person name="Ioannidis P."/>
            <person name="Waterhouse R.M."/>
            <person name="Zdobnov E.M."/>
            <person name="James P.J."/>
            <person name="Bagnall N.H."/>
            <person name="Kotze A.C."/>
            <person name="Gibbs R.A."/>
            <person name="Richards S."/>
            <person name="Batterham P."/>
            <person name="Gasser R.B."/>
        </authorList>
    </citation>
    <scope>NUCLEOTIDE SEQUENCE [LARGE SCALE GENOMIC DNA]</scope>
    <source>
        <strain evidence="2 3">LS</strain>
        <tissue evidence="2">Full body</tissue>
    </source>
</reference>
<feature type="compositionally biased region" description="Basic and acidic residues" evidence="1">
    <location>
        <begin position="38"/>
        <end position="47"/>
    </location>
</feature>
<keyword evidence="3" id="KW-1185">Reference proteome</keyword>
<feature type="compositionally biased region" description="Low complexity" evidence="1">
    <location>
        <begin position="118"/>
        <end position="127"/>
    </location>
</feature>
<gene>
    <name evidence="2" type="ORF">FF38_06855</name>
</gene>
<organism evidence="2 3">
    <name type="scientific">Lucilia cuprina</name>
    <name type="common">Green bottle fly</name>
    <name type="synonym">Australian sheep blowfly</name>
    <dbReference type="NCBI Taxonomy" id="7375"/>
    <lineage>
        <taxon>Eukaryota</taxon>
        <taxon>Metazoa</taxon>
        <taxon>Ecdysozoa</taxon>
        <taxon>Arthropoda</taxon>
        <taxon>Hexapoda</taxon>
        <taxon>Insecta</taxon>
        <taxon>Pterygota</taxon>
        <taxon>Neoptera</taxon>
        <taxon>Endopterygota</taxon>
        <taxon>Diptera</taxon>
        <taxon>Brachycera</taxon>
        <taxon>Muscomorpha</taxon>
        <taxon>Oestroidea</taxon>
        <taxon>Calliphoridae</taxon>
        <taxon>Luciliinae</taxon>
        <taxon>Lucilia</taxon>
    </lineage>
</organism>
<feature type="region of interest" description="Disordered" evidence="1">
    <location>
        <begin position="31"/>
        <end position="146"/>
    </location>
</feature>
<accession>A0A0L0CMR9</accession>
<dbReference type="AlphaFoldDB" id="A0A0L0CMR9"/>
<evidence type="ECO:0000313" key="2">
    <source>
        <dbReference type="EMBL" id="KNC33600.1"/>
    </source>
</evidence>
<evidence type="ECO:0000313" key="3">
    <source>
        <dbReference type="Proteomes" id="UP000037069"/>
    </source>
</evidence>
<comment type="caution">
    <text evidence="2">The sequence shown here is derived from an EMBL/GenBank/DDBJ whole genome shotgun (WGS) entry which is preliminary data.</text>
</comment>